<dbReference type="EMBL" id="BCSX01000011">
    <property type="protein sequence ID" value="GAS86870.1"/>
    <property type="molecule type" value="Genomic_DNA"/>
</dbReference>
<comment type="caution">
    <text evidence="3">The sequence shown here is derived from an EMBL/GenBank/DDBJ whole genome shotgun (WGS) entry which is preliminary data.</text>
</comment>
<dbReference type="InterPro" id="IPR036188">
    <property type="entry name" value="FAD/NAD-bd_sf"/>
</dbReference>
<dbReference type="InterPro" id="IPR002938">
    <property type="entry name" value="FAD-bd"/>
</dbReference>
<evidence type="ECO:0000313" key="3">
    <source>
        <dbReference type="EMBL" id="GAS86870.1"/>
    </source>
</evidence>
<evidence type="ECO:0000259" key="1">
    <source>
        <dbReference type="Pfam" id="PF01494"/>
    </source>
</evidence>
<keyword evidence="3" id="KW-0503">Monooxygenase</keyword>
<dbReference type="RefSeq" id="WP_062827868.1">
    <property type="nucleotide sequence ID" value="NZ_BCSX01000011.1"/>
</dbReference>
<reference evidence="4" key="2">
    <citation type="submission" date="2016-02" db="EMBL/GenBank/DDBJ databases">
        <title>Draft genome sequence of five rapidly growing Mycobacterium species.</title>
        <authorList>
            <person name="Katahira K."/>
            <person name="Gotou Y."/>
            <person name="Iida K."/>
            <person name="Ogura Y."/>
            <person name="Hayashi T."/>
        </authorList>
    </citation>
    <scope>NUCLEOTIDE SEQUENCE [LARGE SCALE GENOMIC DNA]</scope>
    <source>
        <strain evidence="4">JCM15654</strain>
    </source>
</reference>
<accession>A0A117I4G1</accession>
<organism evidence="3 4">
    <name type="scientific">Mycolicibacterium brisbanense</name>
    <dbReference type="NCBI Taxonomy" id="146020"/>
    <lineage>
        <taxon>Bacteria</taxon>
        <taxon>Bacillati</taxon>
        <taxon>Actinomycetota</taxon>
        <taxon>Actinomycetes</taxon>
        <taxon>Mycobacteriales</taxon>
        <taxon>Mycobacteriaceae</taxon>
        <taxon>Mycolicibacterium</taxon>
    </lineage>
</organism>
<dbReference type="AlphaFoldDB" id="A0A117I4G1"/>
<evidence type="ECO:0000259" key="2">
    <source>
        <dbReference type="Pfam" id="PF22607"/>
    </source>
</evidence>
<dbReference type="GO" id="GO:0004497">
    <property type="term" value="F:monooxygenase activity"/>
    <property type="evidence" value="ECO:0007669"/>
    <property type="project" value="UniProtKB-KW"/>
</dbReference>
<dbReference type="PANTHER" id="PTHR47469">
    <property type="entry name" value="MONOOXYGENASE-LIKE"/>
    <property type="match status" value="1"/>
</dbReference>
<dbReference type="SUPFAM" id="SSF54373">
    <property type="entry name" value="FAD-linked reductases, C-terminal domain"/>
    <property type="match status" value="1"/>
</dbReference>
<dbReference type="Proteomes" id="UP000069620">
    <property type="component" value="Unassembled WGS sequence"/>
</dbReference>
<name>A0A117I4G1_9MYCO</name>
<dbReference type="NCBIfam" id="NF005566">
    <property type="entry name" value="PRK07236.1"/>
    <property type="match status" value="1"/>
</dbReference>
<sequence>MTITGGVREFGAPRKIAIVGGSLAGLAAAAELSRSTDAAITIFEHTEGPLEGRGAGIVMQPEIEYLLSRLGVQPTAVSVALQERQLLHRHSPTRTFPMPQTMTAWDTLYRTFRGGIPGVDYRQGVTVTDVTPGEQDVDLTCADGTTSTWSLVIGADGIGSTVRQSISEARPQYAGYVAWRGLEIEDDLPADISSELTDRFTLYSVNGIQFLCYLVPGPAGETTPGRRRVNWVWYINASEEAFDGIMTGQSGRRYEYFLPATDVAEASMATLLMLAETDLPPLLSRLVRLSRPFLQPVMDLPSARMRRGPAFVIGDAAGTVRPHTASGTSKSIADAALLAQAFRKWTAGEPLPEDHLRLWEQHRLRSLEDLTAIGIARAVASRLGTRDSTPVWDRAGQR</sequence>
<protein>
    <submittedName>
        <fullName evidence="3">Fad-dependent monooxygenase</fullName>
    </submittedName>
</protein>
<gene>
    <name evidence="3" type="ORF">RMCB_0966</name>
</gene>
<evidence type="ECO:0000313" key="4">
    <source>
        <dbReference type="Proteomes" id="UP000069620"/>
    </source>
</evidence>
<dbReference type="Gene3D" id="3.50.50.60">
    <property type="entry name" value="FAD/NAD(P)-binding domain"/>
    <property type="match status" value="2"/>
</dbReference>
<dbReference type="Pfam" id="PF01494">
    <property type="entry name" value="FAD_binding_3"/>
    <property type="match status" value="1"/>
</dbReference>
<dbReference type="PANTHER" id="PTHR47469:SF2">
    <property type="entry name" value="OS06G0597600 PROTEIN"/>
    <property type="match status" value="1"/>
</dbReference>
<keyword evidence="4" id="KW-1185">Reference proteome</keyword>
<feature type="domain" description="2,6-dihydroxypyridine 3-monooxygenase substrate binding" evidence="2">
    <location>
        <begin position="173"/>
        <end position="299"/>
    </location>
</feature>
<proteinExistence type="predicted"/>
<reference evidence="4" key="1">
    <citation type="journal article" date="2016" name="Genome Announc.">
        <title>Draft Genome Sequences of Five Rapidly Growing Mycobacterium Species, M. thermoresistibile, M. fortuitum subsp. acetamidolyticum, M. canariasense, M. brisbanense, and M. novocastrense.</title>
        <authorList>
            <person name="Katahira K."/>
            <person name="Ogura Y."/>
            <person name="Gotoh Y."/>
            <person name="Hayashi T."/>
        </authorList>
    </citation>
    <scope>NUCLEOTIDE SEQUENCE [LARGE SCALE GENOMIC DNA]</scope>
    <source>
        <strain evidence="4">JCM15654</strain>
    </source>
</reference>
<dbReference type="GO" id="GO:0071949">
    <property type="term" value="F:FAD binding"/>
    <property type="evidence" value="ECO:0007669"/>
    <property type="project" value="InterPro"/>
</dbReference>
<keyword evidence="3" id="KW-0560">Oxidoreductase</keyword>
<dbReference type="STRING" id="146020.RMCB_0966"/>
<feature type="domain" description="FAD-binding" evidence="1">
    <location>
        <begin position="303"/>
        <end position="349"/>
    </location>
</feature>
<dbReference type="InterPro" id="IPR053212">
    <property type="entry name" value="DHP_3-monooxygenase"/>
</dbReference>
<dbReference type="PRINTS" id="PR00420">
    <property type="entry name" value="RNGMNOXGNASE"/>
</dbReference>
<dbReference type="Pfam" id="PF22607">
    <property type="entry name" value="FAD_binding-like"/>
    <property type="match status" value="1"/>
</dbReference>
<dbReference type="SUPFAM" id="SSF51905">
    <property type="entry name" value="FAD/NAD(P)-binding domain"/>
    <property type="match status" value="1"/>
</dbReference>
<dbReference type="OrthoDB" id="9782160at2"/>
<dbReference type="InterPro" id="IPR054707">
    <property type="entry name" value="DhpH_subs-bd"/>
</dbReference>